<dbReference type="OrthoDB" id="164518at2"/>
<name>A0A402B6F6_9CHLR</name>
<accession>A0A402B6F6</accession>
<reference evidence="3" key="1">
    <citation type="submission" date="2018-12" db="EMBL/GenBank/DDBJ databases">
        <title>Tengunoibacter tsumagoiensis gen. nov., sp. nov., Dictyobacter kobayashii sp. nov., D. alpinus sp. nov., and D. joshuensis sp. nov. and description of Dictyobacteraceae fam. nov. within the order Ktedonobacterales isolated from Tengu-no-mugimeshi.</title>
        <authorList>
            <person name="Wang C.M."/>
            <person name="Zheng Y."/>
            <person name="Sakai Y."/>
            <person name="Toyoda A."/>
            <person name="Minakuchi Y."/>
            <person name="Abe K."/>
            <person name="Yokota A."/>
            <person name="Yabe S."/>
        </authorList>
    </citation>
    <scope>NUCLEOTIDE SEQUENCE [LARGE SCALE GENOMIC DNA]</scope>
    <source>
        <strain evidence="3">Uno16</strain>
    </source>
</reference>
<dbReference type="AlphaFoldDB" id="A0A402B6F6"/>
<keyword evidence="1" id="KW-1133">Transmembrane helix</keyword>
<comment type="caution">
    <text evidence="2">The sequence shown here is derived from an EMBL/GenBank/DDBJ whole genome shotgun (WGS) entry which is preliminary data.</text>
</comment>
<keyword evidence="1" id="KW-0472">Membrane</keyword>
<feature type="transmembrane region" description="Helical" evidence="1">
    <location>
        <begin position="12"/>
        <end position="33"/>
    </location>
</feature>
<sequence length="136" mass="15043">MDAFTDPQVRLLSYYVGAALILIPLLLTIYFAAQRIRKIRLLAEKRPDQEQSYHPLRLFGDYLLYAFLVFIGTAIIASLPIVGAIYLGALLAQITIPVTTLINIGACLGLIAGGYTTIRFLHAKTNYEESLLSPTI</sequence>
<dbReference type="Proteomes" id="UP000287171">
    <property type="component" value="Unassembled WGS sequence"/>
</dbReference>
<dbReference type="RefSeq" id="WP_126627326.1">
    <property type="nucleotide sequence ID" value="NZ_BIFT01000001.1"/>
</dbReference>
<keyword evidence="1" id="KW-0812">Transmembrane</keyword>
<organism evidence="2 3">
    <name type="scientific">Dictyobacter alpinus</name>
    <dbReference type="NCBI Taxonomy" id="2014873"/>
    <lineage>
        <taxon>Bacteria</taxon>
        <taxon>Bacillati</taxon>
        <taxon>Chloroflexota</taxon>
        <taxon>Ktedonobacteria</taxon>
        <taxon>Ktedonobacterales</taxon>
        <taxon>Dictyobacteraceae</taxon>
        <taxon>Dictyobacter</taxon>
    </lineage>
</organism>
<feature type="transmembrane region" description="Helical" evidence="1">
    <location>
        <begin position="94"/>
        <end position="115"/>
    </location>
</feature>
<evidence type="ECO:0000256" key="1">
    <source>
        <dbReference type="SAM" id="Phobius"/>
    </source>
</evidence>
<evidence type="ECO:0000313" key="2">
    <source>
        <dbReference type="EMBL" id="GCE26919.1"/>
    </source>
</evidence>
<feature type="transmembrane region" description="Helical" evidence="1">
    <location>
        <begin position="62"/>
        <end position="88"/>
    </location>
</feature>
<evidence type="ECO:0000313" key="3">
    <source>
        <dbReference type="Proteomes" id="UP000287171"/>
    </source>
</evidence>
<proteinExistence type="predicted"/>
<gene>
    <name evidence="2" type="ORF">KDA_24030</name>
</gene>
<dbReference type="EMBL" id="BIFT01000001">
    <property type="protein sequence ID" value="GCE26919.1"/>
    <property type="molecule type" value="Genomic_DNA"/>
</dbReference>
<keyword evidence="3" id="KW-1185">Reference proteome</keyword>
<protein>
    <submittedName>
        <fullName evidence="2">Uncharacterized protein</fullName>
    </submittedName>
</protein>